<gene>
    <name evidence="1" type="ORF">LSALG_LOCUS42596</name>
</gene>
<reference evidence="1" key="1">
    <citation type="submission" date="2023-04" db="EMBL/GenBank/DDBJ databases">
        <authorList>
            <person name="Vijverberg K."/>
            <person name="Xiong W."/>
            <person name="Schranz E."/>
        </authorList>
    </citation>
    <scope>NUCLEOTIDE SEQUENCE</scope>
</reference>
<dbReference type="AlphaFoldDB" id="A0AA36ENS3"/>
<dbReference type="Proteomes" id="UP001177003">
    <property type="component" value="Chromosome 9"/>
</dbReference>
<organism evidence="1 2">
    <name type="scientific">Lactuca saligna</name>
    <name type="common">Willowleaf lettuce</name>
    <dbReference type="NCBI Taxonomy" id="75948"/>
    <lineage>
        <taxon>Eukaryota</taxon>
        <taxon>Viridiplantae</taxon>
        <taxon>Streptophyta</taxon>
        <taxon>Embryophyta</taxon>
        <taxon>Tracheophyta</taxon>
        <taxon>Spermatophyta</taxon>
        <taxon>Magnoliopsida</taxon>
        <taxon>eudicotyledons</taxon>
        <taxon>Gunneridae</taxon>
        <taxon>Pentapetalae</taxon>
        <taxon>asterids</taxon>
        <taxon>campanulids</taxon>
        <taxon>Asterales</taxon>
        <taxon>Asteraceae</taxon>
        <taxon>Cichorioideae</taxon>
        <taxon>Cichorieae</taxon>
        <taxon>Lactucinae</taxon>
        <taxon>Lactuca</taxon>
    </lineage>
</organism>
<name>A0AA36ENS3_LACSI</name>
<accession>A0AA36ENS3</accession>
<dbReference type="EMBL" id="OX465085">
    <property type="protein sequence ID" value="CAI9304196.1"/>
    <property type="molecule type" value="Genomic_DNA"/>
</dbReference>
<keyword evidence="2" id="KW-1185">Reference proteome</keyword>
<protein>
    <submittedName>
        <fullName evidence="1">Uncharacterized protein</fullName>
    </submittedName>
</protein>
<proteinExistence type="predicted"/>
<evidence type="ECO:0000313" key="2">
    <source>
        <dbReference type="Proteomes" id="UP001177003"/>
    </source>
</evidence>
<evidence type="ECO:0000313" key="1">
    <source>
        <dbReference type="EMBL" id="CAI9304196.1"/>
    </source>
</evidence>
<sequence>MSLSMTRVVLYLVRSRSDIELLVSKLAGKPCGVVLVAIFHQSIEAVNNVKAKNEHGKFGTHLISFRGVGYHMAFDVWSEKGSMTLQGHYEYVNCCCYNAHDQFVSPQQLISHVCYDTILLMHLVESVLSKVMEEFENRITSQVELDFRVVFDQELGLILKLRDMMIGWIHDRVSELL</sequence>